<feature type="transmembrane region" description="Helical" evidence="6">
    <location>
        <begin position="127"/>
        <end position="145"/>
    </location>
</feature>
<evidence type="ECO:0000256" key="3">
    <source>
        <dbReference type="ARBA" id="ARBA00022692"/>
    </source>
</evidence>
<evidence type="ECO:0000256" key="4">
    <source>
        <dbReference type="ARBA" id="ARBA00022989"/>
    </source>
</evidence>
<dbReference type="Proteomes" id="UP000276888">
    <property type="component" value="Chromosome"/>
</dbReference>
<dbReference type="RefSeq" id="WP_127094557.1">
    <property type="nucleotide sequence ID" value="NZ_CP031423.1"/>
</dbReference>
<protein>
    <recommendedName>
        <fullName evidence="9">Tryptophan-rich sensory protein</fullName>
    </recommendedName>
</protein>
<dbReference type="InterPro" id="IPR038330">
    <property type="entry name" value="TspO/MBR-related_sf"/>
</dbReference>
<feature type="transmembrane region" description="Helical" evidence="6">
    <location>
        <begin position="251"/>
        <end position="276"/>
    </location>
</feature>
<evidence type="ECO:0000256" key="2">
    <source>
        <dbReference type="ARBA" id="ARBA00007524"/>
    </source>
</evidence>
<evidence type="ECO:0000313" key="7">
    <source>
        <dbReference type="EMBL" id="AZS35775.1"/>
    </source>
</evidence>
<evidence type="ECO:0000256" key="5">
    <source>
        <dbReference type="ARBA" id="ARBA00023136"/>
    </source>
</evidence>
<dbReference type="AlphaFoldDB" id="A0A3Q9IW68"/>
<dbReference type="Gene3D" id="1.20.1260.100">
    <property type="entry name" value="TspO/MBR protein"/>
    <property type="match status" value="1"/>
</dbReference>
<keyword evidence="3 6" id="KW-0812">Transmembrane</keyword>
<evidence type="ECO:0000256" key="1">
    <source>
        <dbReference type="ARBA" id="ARBA00004141"/>
    </source>
</evidence>
<keyword evidence="5 6" id="KW-0472">Membrane</keyword>
<feature type="transmembrane region" description="Helical" evidence="6">
    <location>
        <begin position="26"/>
        <end position="51"/>
    </location>
</feature>
<accession>A0A3Q9IW68</accession>
<name>A0A3Q9IW68_9MICO</name>
<evidence type="ECO:0008006" key="9">
    <source>
        <dbReference type="Google" id="ProtNLM"/>
    </source>
</evidence>
<evidence type="ECO:0000313" key="8">
    <source>
        <dbReference type="Proteomes" id="UP000276888"/>
    </source>
</evidence>
<comment type="subcellular location">
    <subcellularLocation>
        <location evidence="1">Membrane</location>
        <topology evidence="1">Multi-pass membrane protein</topology>
    </subcellularLocation>
</comment>
<feature type="transmembrane region" description="Helical" evidence="6">
    <location>
        <begin position="228"/>
        <end position="245"/>
    </location>
</feature>
<dbReference type="GO" id="GO:0016020">
    <property type="term" value="C:membrane"/>
    <property type="evidence" value="ECO:0007669"/>
    <property type="project" value="UniProtKB-SubCell"/>
</dbReference>
<keyword evidence="8" id="KW-1185">Reference proteome</keyword>
<evidence type="ECO:0000256" key="6">
    <source>
        <dbReference type="SAM" id="Phobius"/>
    </source>
</evidence>
<keyword evidence="4 6" id="KW-1133">Transmembrane helix</keyword>
<dbReference type="EMBL" id="CP031423">
    <property type="protein sequence ID" value="AZS35775.1"/>
    <property type="molecule type" value="Genomic_DNA"/>
</dbReference>
<sequence length="281" mass="29302">MSAPRSAAAQAYVTSAPVPSDLARQIVVISAFVFMIIGAMVGTGLFGGTAVQDLQNGALDSDASYLAPASSAFSIWSVIYVGLAGYTVWQALPGQRARRRQRDMGWFIAGTMVLNGLWLVVAQFATLPLTVLAIVALLVLLGFTFRRSVVTRVPRDGVADALFIDGVTGLHLGWVTLATVANTAAWLTATGPAEWESAATALGIAVLVVVAVIGVAIDRFSGWRISPALALAWGLSWLAVGRLTGEPRNDAIGLTAIVVAAVILLPALAVAGLRVLRPEAD</sequence>
<feature type="transmembrane region" description="Helical" evidence="6">
    <location>
        <begin position="104"/>
        <end position="121"/>
    </location>
</feature>
<organism evidence="7 8">
    <name type="scientific">Microbacterium lemovicicum</name>
    <dbReference type="NCBI Taxonomy" id="1072463"/>
    <lineage>
        <taxon>Bacteria</taxon>
        <taxon>Bacillati</taxon>
        <taxon>Actinomycetota</taxon>
        <taxon>Actinomycetes</taxon>
        <taxon>Micrococcales</taxon>
        <taxon>Microbacteriaceae</taxon>
        <taxon>Microbacterium</taxon>
    </lineage>
</organism>
<proteinExistence type="inferred from homology"/>
<dbReference type="Pfam" id="PF03073">
    <property type="entry name" value="TspO_MBR"/>
    <property type="match status" value="1"/>
</dbReference>
<feature type="transmembrane region" description="Helical" evidence="6">
    <location>
        <begin position="157"/>
        <end position="177"/>
    </location>
</feature>
<dbReference type="InterPro" id="IPR004307">
    <property type="entry name" value="TspO_MBR"/>
</dbReference>
<feature type="transmembrane region" description="Helical" evidence="6">
    <location>
        <begin position="197"/>
        <end position="216"/>
    </location>
</feature>
<dbReference type="KEGG" id="mlv:CVS47_00373"/>
<comment type="similarity">
    <text evidence="2">Belongs to the TspO/BZRP family.</text>
</comment>
<feature type="transmembrane region" description="Helical" evidence="6">
    <location>
        <begin position="71"/>
        <end position="92"/>
    </location>
</feature>
<gene>
    <name evidence="7" type="ORF">CVS47_00373</name>
</gene>
<dbReference type="OrthoDB" id="5189031at2"/>
<reference evidence="7 8" key="1">
    <citation type="submission" date="2018-08" db="EMBL/GenBank/DDBJ databases">
        <title>Microbacterium lemovicicum sp. nov., a bacterium isolated from a natural uranium-rich soil.</title>
        <authorList>
            <person name="ORTET P."/>
        </authorList>
    </citation>
    <scope>NUCLEOTIDE SEQUENCE [LARGE SCALE GENOMIC DNA]</scope>
    <source>
        <strain evidence="7 8">Viu22</strain>
    </source>
</reference>